<keyword evidence="4" id="KW-1185">Reference proteome</keyword>
<dbReference type="PANTHER" id="PTHR28008:SF1">
    <property type="entry name" value="DOMAIN PROTEIN, PUTATIVE (AFU_ORTHOLOGUE AFUA_3G10980)-RELATED"/>
    <property type="match status" value="1"/>
</dbReference>
<dbReference type="InterPro" id="IPR006976">
    <property type="entry name" value="VanZ-like"/>
</dbReference>
<feature type="transmembrane region" description="Helical" evidence="1">
    <location>
        <begin position="82"/>
        <end position="99"/>
    </location>
</feature>
<dbReference type="PANTHER" id="PTHR28008">
    <property type="entry name" value="DOMAIN PROTEIN, PUTATIVE (AFU_ORTHOLOGUE AFUA_3G10980)-RELATED"/>
    <property type="match status" value="1"/>
</dbReference>
<protein>
    <recommendedName>
        <fullName evidence="2">VanZ-like domain-containing protein</fullName>
    </recommendedName>
</protein>
<evidence type="ECO:0000256" key="1">
    <source>
        <dbReference type="SAM" id="Phobius"/>
    </source>
</evidence>
<dbReference type="EMBL" id="CR522870">
    <property type="protein sequence ID" value="CAG37554.1"/>
    <property type="molecule type" value="Genomic_DNA"/>
</dbReference>
<feature type="domain" description="VanZ-like" evidence="2">
    <location>
        <begin position="52"/>
        <end position="156"/>
    </location>
</feature>
<dbReference type="Proteomes" id="UP000000602">
    <property type="component" value="Chromosome"/>
</dbReference>
<keyword evidence="1" id="KW-1133">Transmembrane helix</keyword>
<feature type="transmembrane region" description="Helical" evidence="1">
    <location>
        <begin position="45"/>
        <end position="62"/>
    </location>
</feature>
<dbReference type="AlphaFoldDB" id="Q6AJC6"/>
<keyword evidence="1" id="KW-0472">Membrane</keyword>
<proteinExistence type="predicted"/>
<dbReference type="KEGG" id="dps:DP2825"/>
<feature type="transmembrane region" description="Helical" evidence="1">
    <location>
        <begin position="139"/>
        <end position="157"/>
    </location>
</feature>
<organism evidence="3 4">
    <name type="scientific">Desulfotalea psychrophila (strain LSv54 / DSM 12343)</name>
    <dbReference type="NCBI Taxonomy" id="177439"/>
    <lineage>
        <taxon>Bacteria</taxon>
        <taxon>Pseudomonadati</taxon>
        <taxon>Thermodesulfobacteriota</taxon>
        <taxon>Desulfobulbia</taxon>
        <taxon>Desulfobulbales</taxon>
        <taxon>Desulfocapsaceae</taxon>
        <taxon>Desulfotalea</taxon>
    </lineage>
</organism>
<dbReference type="HOGENOM" id="CLU_096028_5_3_7"/>
<keyword evidence="1" id="KW-0812">Transmembrane</keyword>
<dbReference type="eggNOG" id="COG5652">
    <property type="taxonomic scope" value="Bacteria"/>
</dbReference>
<sequence length="172" mass="19377">MSRFLPMPQVMRSVPLSAEYGRNLLQVSSNRYMLPSLVNRQMPSLVVRMVPMLFVMGIIFFLSNQPGDSLHLPAFAGVDKVAHFVAYGTLASTILIAFFKRWRDENVLKACLYLVFIVLLYGISDEFHQSFVPGRDVSAGDIIADLFGGIVVALGFWQGRRWQEVKLMESEG</sequence>
<feature type="transmembrane region" description="Helical" evidence="1">
    <location>
        <begin position="106"/>
        <end position="124"/>
    </location>
</feature>
<evidence type="ECO:0000313" key="4">
    <source>
        <dbReference type="Proteomes" id="UP000000602"/>
    </source>
</evidence>
<gene>
    <name evidence="3" type="ordered locus">DP2825</name>
</gene>
<dbReference type="STRING" id="177439.DP2825"/>
<name>Q6AJC6_DESPS</name>
<evidence type="ECO:0000313" key="3">
    <source>
        <dbReference type="EMBL" id="CAG37554.1"/>
    </source>
</evidence>
<dbReference type="NCBIfam" id="NF037970">
    <property type="entry name" value="vanZ_1"/>
    <property type="match status" value="1"/>
</dbReference>
<dbReference type="Pfam" id="PF04892">
    <property type="entry name" value="VanZ"/>
    <property type="match status" value="1"/>
</dbReference>
<evidence type="ECO:0000259" key="2">
    <source>
        <dbReference type="Pfam" id="PF04892"/>
    </source>
</evidence>
<reference evidence="4" key="1">
    <citation type="journal article" date="2004" name="Environ. Microbiol.">
        <title>The genome of Desulfotalea psychrophila, a sulfate-reducing bacterium from permanently cold Arctic sediments.</title>
        <authorList>
            <person name="Rabus R."/>
            <person name="Ruepp A."/>
            <person name="Frickey T."/>
            <person name="Rattei T."/>
            <person name="Fartmann B."/>
            <person name="Stark M."/>
            <person name="Bauer M."/>
            <person name="Zibat A."/>
            <person name="Lombardot T."/>
            <person name="Becker I."/>
            <person name="Amann J."/>
            <person name="Gellner K."/>
            <person name="Teeling H."/>
            <person name="Leuschner W.D."/>
            <person name="Gloeckner F.-O."/>
            <person name="Lupas A.N."/>
            <person name="Amann R."/>
            <person name="Klenk H.-P."/>
        </authorList>
    </citation>
    <scope>NUCLEOTIDE SEQUENCE [LARGE SCALE GENOMIC DNA]</scope>
    <source>
        <strain evidence="4">DSM 12343 / LSv54</strain>
    </source>
</reference>
<accession>Q6AJC6</accession>